<dbReference type="SUPFAM" id="SSF142984">
    <property type="entry name" value="Nqo1 middle domain-like"/>
    <property type="match status" value="1"/>
</dbReference>
<evidence type="ECO:0000256" key="2">
    <source>
        <dbReference type="ARBA" id="ARBA00022485"/>
    </source>
</evidence>
<dbReference type="NCBIfam" id="NF010120">
    <property type="entry name" value="PRK13596.1"/>
    <property type="match status" value="1"/>
</dbReference>
<dbReference type="Gene3D" id="1.20.1440.230">
    <property type="entry name" value="NADH-ubiquinone oxidoreductase 51kDa subunit, iron-sulphur binding domain"/>
    <property type="match status" value="1"/>
</dbReference>
<evidence type="ECO:0000256" key="4">
    <source>
        <dbReference type="ARBA" id="ARBA00023004"/>
    </source>
</evidence>
<accession>A0A0F9H614</accession>
<dbReference type="SUPFAM" id="SSF142019">
    <property type="entry name" value="Nqo1 FMN-binding domain-like"/>
    <property type="match status" value="1"/>
</dbReference>
<evidence type="ECO:0000256" key="5">
    <source>
        <dbReference type="ARBA" id="ARBA00023014"/>
    </source>
</evidence>
<dbReference type="FunFam" id="3.40.50.11540:FF:000001">
    <property type="entry name" value="NADH dehydrogenase [ubiquinone] flavoprotein 1, mitochondrial"/>
    <property type="match status" value="1"/>
</dbReference>
<dbReference type="InterPro" id="IPR019575">
    <property type="entry name" value="Nuop51_4Fe4S-bd"/>
</dbReference>
<dbReference type="GO" id="GO:0010181">
    <property type="term" value="F:FMN binding"/>
    <property type="evidence" value="ECO:0007669"/>
    <property type="project" value="InterPro"/>
</dbReference>
<evidence type="ECO:0000259" key="7">
    <source>
        <dbReference type="SMART" id="SM00928"/>
    </source>
</evidence>
<dbReference type="PROSITE" id="PS00644">
    <property type="entry name" value="COMPLEX1_51K_1"/>
    <property type="match status" value="1"/>
</dbReference>
<evidence type="ECO:0000256" key="6">
    <source>
        <dbReference type="SAM" id="Phobius"/>
    </source>
</evidence>
<organism evidence="8">
    <name type="scientific">marine sediment metagenome</name>
    <dbReference type="NCBI Taxonomy" id="412755"/>
    <lineage>
        <taxon>unclassified sequences</taxon>
        <taxon>metagenomes</taxon>
        <taxon>ecological metagenomes</taxon>
    </lineage>
</organism>
<feature type="domain" description="NADH-ubiquinone oxidoreductase 51kDa subunit iron-sulphur binding" evidence="7">
    <location>
        <begin position="327"/>
        <end position="372"/>
    </location>
</feature>
<dbReference type="SUPFAM" id="SSF140490">
    <property type="entry name" value="Nqo1C-terminal domain-like"/>
    <property type="match status" value="1"/>
</dbReference>
<keyword evidence="6" id="KW-0812">Transmembrane</keyword>
<dbReference type="AlphaFoldDB" id="A0A0F9H614"/>
<evidence type="ECO:0000256" key="3">
    <source>
        <dbReference type="ARBA" id="ARBA00022723"/>
    </source>
</evidence>
<dbReference type="GO" id="GO:0046872">
    <property type="term" value="F:metal ion binding"/>
    <property type="evidence" value="ECO:0007669"/>
    <property type="project" value="UniProtKB-KW"/>
</dbReference>
<dbReference type="InterPro" id="IPR001949">
    <property type="entry name" value="NADH-UbQ_OxRdtase_51kDa_CS"/>
</dbReference>
<dbReference type="Gene3D" id="3.40.50.11540">
    <property type="entry name" value="NADH-ubiquinone oxidoreductase 51kDa subunit"/>
    <property type="match status" value="1"/>
</dbReference>
<protein>
    <recommendedName>
        <fullName evidence="7">NADH-ubiquinone oxidoreductase 51kDa subunit iron-sulphur binding domain-containing protein</fullName>
    </recommendedName>
</protein>
<gene>
    <name evidence="8" type="ORF">LCGC14_2102150</name>
</gene>
<keyword evidence="2" id="KW-0004">4Fe-4S</keyword>
<dbReference type="PROSITE" id="PS00645">
    <property type="entry name" value="COMPLEX1_51K_2"/>
    <property type="match status" value="1"/>
</dbReference>
<dbReference type="GO" id="GO:0008137">
    <property type="term" value="F:NADH dehydrogenase (ubiquinone) activity"/>
    <property type="evidence" value="ECO:0007669"/>
    <property type="project" value="InterPro"/>
</dbReference>
<dbReference type="PANTHER" id="PTHR43578">
    <property type="entry name" value="NADH-QUINONE OXIDOREDUCTASE SUBUNIT F"/>
    <property type="match status" value="1"/>
</dbReference>
<feature type="transmembrane region" description="Helical" evidence="6">
    <location>
        <begin position="100"/>
        <end position="122"/>
    </location>
</feature>
<dbReference type="Pfam" id="PF10589">
    <property type="entry name" value="NADH_4Fe-4S"/>
    <property type="match status" value="1"/>
</dbReference>
<dbReference type="Pfam" id="PF01512">
    <property type="entry name" value="Complex1_51K"/>
    <property type="match status" value="1"/>
</dbReference>
<dbReference type="PANTHER" id="PTHR43578:SF3">
    <property type="entry name" value="NADH-QUINONE OXIDOREDUCTASE SUBUNIT F"/>
    <property type="match status" value="1"/>
</dbReference>
<dbReference type="InterPro" id="IPR037225">
    <property type="entry name" value="Nuo51_FMN-bd_sf"/>
</dbReference>
<dbReference type="InterPro" id="IPR037207">
    <property type="entry name" value="Nuop51_4Fe4S-bd_sf"/>
</dbReference>
<sequence length="424" mass="45990">MPTIDRIIIDFERCLTDLGEYEQAGGFGALKKAVQNGPDYVLEELRLSGLRGRGGAGFPTAKKWASACDDPKTPKYLVCNADEGEPGTFKDRFIMEKNPFILIEGMAVAAFTIKATAGYIYLRGEYPALFHLLEDVIAQSRERGYIGPDFMGTGSDFELYVHRGAGAYICGEETSMIESLEGKRGQPRSRPPYTVNYGYMGKPTVANNVETFANVPLVLNMGAKAYSKIGTPESSGPKLFSVSGDVVRPGVYELPMGVPLTEIIYEHCEGIKGGRALKAVIPGGVSTAVLTSDGLACRMDFTTKCEGSMGIIGSGAIIVFDEDKCMVRTAFRIAKFFARESCGKCTPCREGTDWIRAMLLRIEQGLGTEKDLGVLRDVCGNIAGNSFCALGDSAAISATSFLDNFAEEFHLHTREKKCPFEGHV</sequence>
<comment type="similarity">
    <text evidence="1">Belongs to the complex I 51 kDa subunit family.</text>
</comment>
<evidence type="ECO:0000313" key="8">
    <source>
        <dbReference type="EMBL" id="KKL70712.1"/>
    </source>
</evidence>
<comment type="caution">
    <text evidence="8">The sequence shown here is derived from an EMBL/GenBank/DDBJ whole genome shotgun (WGS) entry which is preliminary data.</text>
</comment>
<keyword evidence="3" id="KW-0479">Metal-binding</keyword>
<keyword evidence="5" id="KW-0411">Iron-sulfur</keyword>
<dbReference type="InterPro" id="IPR054765">
    <property type="entry name" value="SLBB_dom"/>
</dbReference>
<keyword evidence="6" id="KW-1133">Transmembrane helix</keyword>
<dbReference type="EMBL" id="LAZR01025817">
    <property type="protein sequence ID" value="KKL70712.1"/>
    <property type="molecule type" value="Genomic_DNA"/>
</dbReference>
<dbReference type="InterPro" id="IPR011538">
    <property type="entry name" value="Nuo51_FMN-bd"/>
</dbReference>
<dbReference type="FunFam" id="1.20.1440.230:FF:000001">
    <property type="entry name" value="Mitochondrial NADH dehydrogenase flavoprotein 1"/>
    <property type="match status" value="1"/>
</dbReference>
<keyword evidence="4" id="KW-0408">Iron</keyword>
<evidence type="ECO:0000256" key="1">
    <source>
        <dbReference type="ARBA" id="ARBA00007523"/>
    </source>
</evidence>
<dbReference type="SMART" id="SM00928">
    <property type="entry name" value="NADH_4Fe-4S"/>
    <property type="match status" value="1"/>
</dbReference>
<dbReference type="GO" id="GO:0051539">
    <property type="term" value="F:4 iron, 4 sulfur cluster binding"/>
    <property type="evidence" value="ECO:0007669"/>
    <property type="project" value="UniProtKB-KW"/>
</dbReference>
<keyword evidence="6" id="KW-0472">Membrane</keyword>
<dbReference type="Gene3D" id="3.10.20.600">
    <property type="match status" value="1"/>
</dbReference>
<proteinExistence type="inferred from homology"/>
<dbReference type="Pfam" id="PF22461">
    <property type="entry name" value="SLBB_2"/>
    <property type="match status" value="1"/>
</dbReference>
<reference evidence="8" key="1">
    <citation type="journal article" date="2015" name="Nature">
        <title>Complex archaea that bridge the gap between prokaryotes and eukaryotes.</title>
        <authorList>
            <person name="Spang A."/>
            <person name="Saw J.H."/>
            <person name="Jorgensen S.L."/>
            <person name="Zaremba-Niedzwiedzka K."/>
            <person name="Martijn J."/>
            <person name="Lind A.E."/>
            <person name="van Eijk R."/>
            <person name="Schleper C."/>
            <person name="Guy L."/>
            <person name="Ettema T.J."/>
        </authorList>
    </citation>
    <scope>NUCLEOTIDE SEQUENCE</scope>
</reference>
<name>A0A0F9H614_9ZZZZ</name>